<feature type="region of interest" description="Disordered" evidence="1">
    <location>
        <begin position="842"/>
        <end position="903"/>
    </location>
</feature>
<feature type="compositionally biased region" description="Basic and acidic residues" evidence="1">
    <location>
        <begin position="75"/>
        <end position="88"/>
    </location>
</feature>
<name>A0A132B693_MOLSC</name>
<evidence type="ECO:0000313" key="3">
    <source>
        <dbReference type="EMBL" id="KUJ07851.1"/>
    </source>
</evidence>
<dbReference type="GO" id="GO:0005524">
    <property type="term" value="F:ATP binding"/>
    <property type="evidence" value="ECO:0007669"/>
    <property type="project" value="InterPro"/>
</dbReference>
<dbReference type="InterPro" id="IPR011009">
    <property type="entry name" value="Kinase-like_dom_sf"/>
</dbReference>
<dbReference type="PANTHER" id="PTHR24359:SF37">
    <property type="entry name" value="PROTEIN KINASE DOMAIN-CONTAINING PROTEIN"/>
    <property type="match status" value="1"/>
</dbReference>
<keyword evidence="4" id="KW-1185">Reference proteome</keyword>
<keyword evidence="3" id="KW-0808">Transferase</keyword>
<dbReference type="GeneID" id="28828713"/>
<dbReference type="Pfam" id="PF00069">
    <property type="entry name" value="Pkinase"/>
    <property type="match status" value="1"/>
</dbReference>
<accession>A0A132B693</accession>
<dbReference type="CDD" id="cd00180">
    <property type="entry name" value="PKc"/>
    <property type="match status" value="1"/>
</dbReference>
<dbReference type="PANTHER" id="PTHR24359">
    <property type="entry name" value="SERINE/THREONINE-PROTEIN KINASE SBK1"/>
    <property type="match status" value="1"/>
</dbReference>
<dbReference type="EMBL" id="KQ947438">
    <property type="protein sequence ID" value="KUJ07851.1"/>
    <property type="molecule type" value="Genomic_DNA"/>
</dbReference>
<feature type="domain" description="Protein kinase" evidence="2">
    <location>
        <begin position="334"/>
        <end position="629"/>
    </location>
</feature>
<organism evidence="3 4">
    <name type="scientific">Mollisia scopiformis</name>
    <name type="common">Conifer needle endophyte fungus</name>
    <name type="synonym">Phialocephala scopiformis</name>
    <dbReference type="NCBI Taxonomy" id="149040"/>
    <lineage>
        <taxon>Eukaryota</taxon>
        <taxon>Fungi</taxon>
        <taxon>Dikarya</taxon>
        <taxon>Ascomycota</taxon>
        <taxon>Pezizomycotina</taxon>
        <taxon>Leotiomycetes</taxon>
        <taxon>Helotiales</taxon>
        <taxon>Mollisiaceae</taxon>
        <taxon>Mollisia</taxon>
    </lineage>
</organism>
<evidence type="ECO:0000256" key="1">
    <source>
        <dbReference type="SAM" id="MobiDB-lite"/>
    </source>
</evidence>
<keyword evidence="3" id="KW-0418">Kinase</keyword>
<sequence>MDWRYNPDCTSCSYADLMQPPLLGSGVSRRMLPAPAGWTLPFSARDLSPNHRSHHKRSKDQDDRTESSYSPNSRKRFEDAKNRPDKLTPESAYNQESHDGEDEISIYTTLDRGYTVAQQIHSSSPSSVYPTTAELFKGIGAHSSAGFSLDSLLRSSIQPYGGSKESGTKKWLPFDKLFELVNESFVNQELLQAFNNELSANELGAYVKEICGPIIYKDDRDNNLKSSSRSIFAILTLMGELRSVPHFVDPESRLSDKDLPLDSRKNPGTNTYEFFSVMLPGSVWPGPKDWKGKEYDSFMDYQSYMLSPFFKLRQKNIVPFYDLYRNTVLPFIEDGEKNRRREGHHGNVWRVKIHPAHHDFNMDNHGKNPYFAVKSLNSENDEGNGFKGEVNAWAKSVGTTGHRHLVQLLATWRQRGRWHLLFPWAVGNLRDYWITNKPPNTDPECVQWIAKQCLGVAEGLRKIHRTGSEDPNSDHHDWGIHGDIKPENILLFDDSEDTLGILAICDFGFTRFHSRETRSNAKPEGCTGTYRAPEYDMKRGISRLYDMWTLGCLYLEFITWYLTGYEGVDRFSVERKRADSEVIPADKFFECINLHEEGMRGVIIKPCVLDWIRYLRTLEHCSNLLHDFLDVIEKDLLVIDTHFRQTCGMTVQKLREIRDKCMAEGKSYCFTGNPTPMTVALVRVQNDPVPFRLPKVERSDFQPNAMPPPYSTWMADSGLSGEPEQNHAYDNIGNVLADQIARRDGAPMKINLQKQIEDDNENVDRSEGTEEEMDEEYNEEMVGLQGDSHEYEELDEDAPLLSSPGSFLQISPQSQDFDYLTASPGPLDRDVFISDLYLPAAPTQSAERTTHGSTETRIEQIGGGPETASTERSILLPRGDDVLGSSPAPVTSDGRSNRRHEPRSCWNGTVKLLRFISSWLGNWLGCVRSRTRYRNRSRNTER</sequence>
<dbReference type="KEGG" id="psco:LY89DRAFT_725579"/>
<dbReference type="SUPFAM" id="SSF56112">
    <property type="entry name" value="Protein kinase-like (PK-like)"/>
    <property type="match status" value="1"/>
</dbReference>
<evidence type="ECO:0000313" key="4">
    <source>
        <dbReference type="Proteomes" id="UP000070700"/>
    </source>
</evidence>
<dbReference type="PROSITE" id="PS50011">
    <property type="entry name" value="PROTEIN_KINASE_DOM"/>
    <property type="match status" value="1"/>
</dbReference>
<feature type="compositionally biased region" description="Basic and acidic residues" evidence="1">
    <location>
        <begin position="848"/>
        <end position="858"/>
    </location>
</feature>
<gene>
    <name evidence="3" type="ORF">LY89DRAFT_725579</name>
</gene>
<dbReference type="InParanoid" id="A0A132B693"/>
<reference evidence="3 4" key="1">
    <citation type="submission" date="2015-10" db="EMBL/GenBank/DDBJ databases">
        <title>Full genome of DAOMC 229536 Phialocephala scopiformis, a fungal endophyte of spruce producing the potent anti-insectan compound rugulosin.</title>
        <authorList>
            <consortium name="DOE Joint Genome Institute"/>
            <person name="Walker A.K."/>
            <person name="Frasz S.L."/>
            <person name="Seifert K.A."/>
            <person name="Miller J.D."/>
            <person name="Mondo S.J."/>
            <person name="Labutti K."/>
            <person name="Lipzen A."/>
            <person name="Dockter R."/>
            <person name="Kennedy M."/>
            <person name="Grigoriev I.V."/>
            <person name="Spatafora J.W."/>
        </authorList>
    </citation>
    <scope>NUCLEOTIDE SEQUENCE [LARGE SCALE GENOMIC DNA]</scope>
    <source>
        <strain evidence="3 4">CBS 120377</strain>
    </source>
</reference>
<protein>
    <submittedName>
        <fullName evidence="3">Kinase-like protein</fullName>
    </submittedName>
</protein>
<proteinExistence type="predicted"/>
<dbReference type="InterPro" id="IPR000719">
    <property type="entry name" value="Prot_kinase_dom"/>
</dbReference>
<dbReference type="STRING" id="149040.A0A132B693"/>
<dbReference type="RefSeq" id="XP_018062206.1">
    <property type="nucleotide sequence ID" value="XM_018218987.1"/>
</dbReference>
<dbReference type="SMART" id="SM00220">
    <property type="entry name" value="S_TKc"/>
    <property type="match status" value="1"/>
</dbReference>
<dbReference type="Proteomes" id="UP000070700">
    <property type="component" value="Unassembled WGS sequence"/>
</dbReference>
<dbReference type="OrthoDB" id="1046782at2759"/>
<dbReference type="Gene3D" id="1.10.510.10">
    <property type="entry name" value="Transferase(Phosphotransferase) domain 1"/>
    <property type="match status" value="1"/>
</dbReference>
<evidence type="ECO:0000259" key="2">
    <source>
        <dbReference type="PROSITE" id="PS50011"/>
    </source>
</evidence>
<dbReference type="GO" id="GO:0004674">
    <property type="term" value="F:protein serine/threonine kinase activity"/>
    <property type="evidence" value="ECO:0007669"/>
    <property type="project" value="TreeGrafter"/>
</dbReference>
<dbReference type="AlphaFoldDB" id="A0A132B693"/>
<feature type="region of interest" description="Disordered" evidence="1">
    <location>
        <begin position="42"/>
        <end position="101"/>
    </location>
</feature>